<organism evidence="2 3">
    <name type="scientific">Desulfococcus multivorans DSM 2059</name>
    <dbReference type="NCBI Taxonomy" id="1121405"/>
    <lineage>
        <taxon>Bacteria</taxon>
        <taxon>Pseudomonadati</taxon>
        <taxon>Thermodesulfobacteriota</taxon>
        <taxon>Desulfobacteria</taxon>
        <taxon>Desulfobacterales</taxon>
        <taxon>Desulfococcaceae</taxon>
        <taxon>Desulfococcus</taxon>
    </lineage>
</organism>
<dbReference type="Pfam" id="PF04230">
    <property type="entry name" value="PS_pyruv_trans"/>
    <property type="match status" value="1"/>
</dbReference>
<dbReference type="PANTHER" id="PTHR36836:SF1">
    <property type="entry name" value="COLANIC ACID BIOSYNTHESIS PROTEIN WCAK"/>
    <property type="match status" value="1"/>
</dbReference>
<dbReference type="GO" id="GO:0016740">
    <property type="term" value="F:transferase activity"/>
    <property type="evidence" value="ECO:0007669"/>
    <property type="project" value="UniProtKB-KW"/>
</dbReference>
<comment type="caution">
    <text evidence="2">The sequence shown here is derived from an EMBL/GenBank/DDBJ whole genome shotgun (WGS) entry which is preliminary data.</text>
</comment>
<dbReference type="InterPro" id="IPR007345">
    <property type="entry name" value="Polysacch_pyruvyl_Trfase"/>
</dbReference>
<sequence>MKIGILTYHRVVNDGSVVQAYCLEKLIRSYYPNATIELVDYRPWRGEKQEHLKILTKRYPFVRYSYWNKLRSIRVFIKNNFQGKSPSCITDNIEKARRFIDAQSYDAVIVGSDTVWEGRPSGFAPHSPNIYFLPDLPSIKKIAFASSADPIISSYANNVNRAEKIRAAIEAFNFISVRDDSTRDYLVNLGISSERIHFMPDPTLLWDLNSIVDHSIAKYSNNKPLAGIAIGIGNTSVKGQMTEQLIQNGFDVIDLERPKQIEKYFSQPQSLNQRLGLYSNLNMIVTDRFHGSIFTLLLAGAPVLFVETSSKWPDRNSKGRDLFRRLGLEEMVWRYDVNAPESGLVRNRLNRWNDLSKQIQGRIQSLRYSAKNTLEKMFQCLE</sequence>
<evidence type="ECO:0000313" key="3">
    <source>
        <dbReference type="Proteomes" id="UP000014977"/>
    </source>
</evidence>
<feature type="domain" description="Polysaccharide pyruvyl transferase" evidence="1">
    <location>
        <begin position="15"/>
        <end position="304"/>
    </location>
</feature>
<accession>S7UP30</accession>
<dbReference type="OrthoDB" id="9799278at2"/>
<dbReference type="AlphaFoldDB" id="S7UP30"/>
<dbReference type="PANTHER" id="PTHR36836">
    <property type="entry name" value="COLANIC ACID BIOSYNTHESIS PROTEIN WCAK"/>
    <property type="match status" value="1"/>
</dbReference>
<reference evidence="2 3" key="1">
    <citation type="journal article" date="2013" name="Genome Announc.">
        <title>Draft genome sequences for three mercury-methylating, sulfate-reducing bacteria.</title>
        <authorList>
            <person name="Brown S.D."/>
            <person name="Hurt R.A.Jr."/>
            <person name="Gilmour C.C."/>
            <person name="Elias D.A."/>
        </authorList>
    </citation>
    <scope>NUCLEOTIDE SEQUENCE [LARGE SCALE GENOMIC DNA]</scope>
    <source>
        <strain evidence="2 3">DSM 2059</strain>
    </source>
</reference>
<protein>
    <submittedName>
        <fullName evidence="2">Polysaccharide pyruvyl transferase</fullName>
    </submittedName>
</protein>
<dbReference type="eggNOG" id="COG2327">
    <property type="taxonomic scope" value="Bacteria"/>
</dbReference>
<dbReference type="Proteomes" id="UP000014977">
    <property type="component" value="Unassembled WGS sequence"/>
</dbReference>
<name>S7UP30_DESML</name>
<gene>
    <name evidence="2" type="ORF">dsmv_3429</name>
</gene>
<dbReference type="EMBL" id="ATHJ01000121">
    <property type="protein sequence ID" value="EPR34088.1"/>
    <property type="molecule type" value="Genomic_DNA"/>
</dbReference>
<proteinExistence type="predicted"/>
<keyword evidence="3" id="KW-1185">Reference proteome</keyword>
<dbReference type="PATRIC" id="fig|1121405.3.peg.3971"/>
<dbReference type="STRING" id="897.B2D07_16790"/>
<evidence type="ECO:0000313" key="2">
    <source>
        <dbReference type="EMBL" id="EPR34088.1"/>
    </source>
</evidence>
<keyword evidence="2" id="KW-0808">Transferase</keyword>
<dbReference type="RefSeq" id="WP_020878562.1">
    <property type="nucleotide sequence ID" value="NZ_ATHJ01000121.1"/>
</dbReference>
<evidence type="ECO:0000259" key="1">
    <source>
        <dbReference type="Pfam" id="PF04230"/>
    </source>
</evidence>